<dbReference type="AlphaFoldDB" id="A0A1S8CSW3"/>
<dbReference type="STRING" id="1907941.BKE30_13420"/>
<evidence type="ECO:0000313" key="2">
    <source>
        <dbReference type="Proteomes" id="UP000192132"/>
    </source>
</evidence>
<keyword evidence="2" id="KW-1185">Reference proteome</keyword>
<proteinExistence type="predicted"/>
<comment type="caution">
    <text evidence="1">The sequence shown here is derived from an EMBL/GenBank/DDBJ whole genome shotgun (WGS) entry which is preliminary data.</text>
</comment>
<dbReference type="RefSeq" id="WP_076879108.1">
    <property type="nucleotide sequence ID" value="NZ_MLCN01000040.1"/>
</dbReference>
<organism evidence="1 2">
    <name type="scientific">Alkanindiges hydrocarboniclasticus</name>
    <dbReference type="NCBI Taxonomy" id="1907941"/>
    <lineage>
        <taxon>Bacteria</taxon>
        <taxon>Pseudomonadati</taxon>
        <taxon>Pseudomonadota</taxon>
        <taxon>Gammaproteobacteria</taxon>
        <taxon>Moraxellales</taxon>
        <taxon>Moraxellaceae</taxon>
        <taxon>Alkanindiges</taxon>
    </lineage>
</organism>
<dbReference type="Proteomes" id="UP000192132">
    <property type="component" value="Unassembled WGS sequence"/>
</dbReference>
<name>A0A1S8CSW3_9GAMM</name>
<sequence length="170" mass="18551">MGSPNFFTNGLLVVGIEACNADEQDFEDFTGLSELSDTVEKQVKEINRSLVFFSLQHQLGYHSGFQVYIDQDAAPATVFNEYAKYWAAGDAVGVYDCAGSLHEINDEALVQAAQDGTLTVEQLVAYMAQEQATVTSLLKSLALQHGLGEVIGRSWSSSVDYSWLQNDVAV</sequence>
<gene>
    <name evidence="1" type="ORF">BKE30_13420</name>
</gene>
<accession>A0A1S8CSW3</accession>
<reference evidence="1 2" key="1">
    <citation type="submission" date="2016-10" db="EMBL/GenBank/DDBJ databases">
        <title>Draft Genome sequence of Alkanindiges sp. strain H1.</title>
        <authorList>
            <person name="Subhash Y."/>
            <person name="Lee S."/>
        </authorList>
    </citation>
    <scope>NUCLEOTIDE SEQUENCE [LARGE SCALE GENOMIC DNA]</scope>
    <source>
        <strain evidence="1 2">H1</strain>
    </source>
</reference>
<dbReference type="EMBL" id="MLCN01000040">
    <property type="protein sequence ID" value="ONG37945.1"/>
    <property type="molecule type" value="Genomic_DNA"/>
</dbReference>
<evidence type="ECO:0000313" key="1">
    <source>
        <dbReference type="EMBL" id="ONG37945.1"/>
    </source>
</evidence>
<protein>
    <submittedName>
        <fullName evidence="1">Uncharacterized protein</fullName>
    </submittedName>
</protein>